<accession>A0ABQ9ALS0</accession>
<evidence type="ECO:0000256" key="7">
    <source>
        <dbReference type="ARBA" id="ARBA00022912"/>
    </source>
</evidence>
<sequence>MAKDQSTVVKDTVYKLQLSLLEGIQNEDQLFAAGSIMSCSDYEDVVTERTIANLCGYPLCGNSLPSDRPQKGRYRISLKEHKVYDLHETYMYCSSSCVINSRTFAGSLQEERCLVLNPAKLNEVLMLFDNFSLDSEGSLGKNEELGFSNLKIEEKTEKVEGEVSFEQWIGPSNAIEGYVPQRDRNSKSLPLINYKEGLEANTTKQSSKEDFIIDDMDFTSFTQDEYNISKTPSGLTGTTTDKKNYKAKGSHKGSKDQSTFRGKDDSRSKAKGTNQSSKQESFINDMNFTSTIIITQDEYSISKCPSGLAGTTSNTKIQKLKEKVSQKNSENQSSATRKVDSSKTSRKAKADTSKGAIKDELSCQNLSSPSDSCQTSSITIIAEAKEKSISDKAAKPVESTLNPSLKTSGAKKLTRSVTWADEKVGSSGSGDLCEVRKMEDTREGPEIMGSIDKKDDGYVLKFKSAEACAKALSEAAEAVASGDADASNALSEAGLVILPKPHDLDQGDPMEDVDVLDEESSTLKWPGKPGIPQSEYFDPENSWYETPPEGFSLELSPFATIWMALFAWVTSSSLAYVYGKDESSHEEYLMVNGREYPRKIVSGDGRSSEIQQTIEGCLSRSFPVVVADLRLPIPISTLEQGAANLLGTMSFVDAVPGFRMKQWQVIALLFIEALSVCRIPALISYMDNRRMVIQKVVDGARMSAEEYEVMKDLMIPLGRAPSVFASEWSIVWLFENYLLWASVIFQILIL</sequence>
<comment type="caution">
    <text evidence="15">The sequence shown here is derived from an EMBL/GenBank/DDBJ whole genome shotgun (WGS) entry which is preliminary data.</text>
</comment>
<keyword evidence="6 12" id="KW-0862">Zinc</keyword>
<dbReference type="PROSITE" id="PS51479">
    <property type="entry name" value="ZF_RTR1"/>
    <property type="match status" value="1"/>
</dbReference>
<evidence type="ECO:0000256" key="12">
    <source>
        <dbReference type="RuleBase" id="RU367080"/>
    </source>
</evidence>
<evidence type="ECO:0000256" key="1">
    <source>
        <dbReference type="ARBA" id="ARBA00004123"/>
    </source>
</evidence>
<protein>
    <recommendedName>
        <fullName evidence="12">RNA polymerase II subunit B1 CTD phosphatase RPAP2 homolog</fullName>
        <ecNumber evidence="12">3.1.3.16</ecNumber>
    </recommendedName>
</protein>
<reference evidence="15" key="2">
    <citation type="journal article" date="2023" name="Int. J. Mol. Sci.">
        <title>De Novo Assembly and Annotation of 11 Diverse Shrub Willow (Salix) Genomes Reveals Novel Gene Organization in Sex-Linked Regions.</title>
        <authorList>
            <person name="Hyden B."/>
            <person name="Feng K."/>
            <person name="Yates T.B."/>
            <person name="Jawdy S."/>
            <person name="Cereghino C."/>
            <person name="Smart L.B."/>
            <person name="Muchero W."/>
        </authorList>
    </citation>
    <scope>NUCLEOTIDE SEQUENCE</scope>
    <source>
        <tissue evidence="15">Shoot tip</tissue>
    </source>
</reference>
<evidence type="ECO:0000256" key="9">
    <source>
        <dbReference type="ARBA" id="ARBA00047761"/>
    </source>
</evidence>
<evidence type="ECO:0000256" key="10">
    <source>
        <dbReference type="ARBA" id="ARBA00048336"/>
    </source>
</evidence>
<dbReference type="Pfam" id="PF04181">
    <property type="entry name" value="RPAP2_Rtr1"/>
    <property type="match status" value="1"/>
</dbReference>
<keyword evidence="4 12" id="KW-0863">Zinc-finger</keyword>
<comment type="function">
    <text evidence="12">Putative RNA polymerase II subunit B1 C-terminal domain (CTD) phosphatase involved in RNA polymerase II transcription regulation.</text>
</comment>
<dbReference type="Proteomes" id="UP001141253">
    <property type="component" value="Chromosome 15W"/>
</dbReference>
<evidence type="ECO:0000313" key="16">
    <source>
        <dbReference type="Proteomes" id="UP001141253"/>
    </source>
</evidence>
<feature type="compositionally biased region" description="Polar residues" evidence="13">
    <location>
        <begin position="229"/>
        <end position="239"/>
    </location>
</feature>
<evidence type="ECO:0000256" key="11">
    <source>
        <dbReference type="PROSITE-ProRule" id="PRU00812"/>
    </source>
</evidence>
<keyword evidence="8 12" id="KW-0539">Nucleus</keyword>
<feature type="compositionally biased region" description="Polar residues" evidence="13">
    <location>
        <begin position="271"/>
        <end position="282"/>
    </location>
</feature>
<evidence type="ECO:0000256" key="5">
    <source>
        <dbReference type="ARBA" id="ARBA00022801"/>
    </source>
</evidence>
<keyword evidence="7 12" id="KW-0904">Protein phosphatase</keyword>
<keyword evidence="5 12" id="KW-0378">Hydrolase</keyword>
<dbReference type="InterPro" id="IPR039693">
    <property type="entry name" value="Rtr1/RPAP2"/>
</dbReference>
<feature type="compositionally biased region" description="Polar residues" evidence="13">
    <location>
        <begin position="326"/>
        <end position="336"/>
    </location>
</feature>
<comment type="catalytic activity">
    <reaction evidence="10 12">
        <text>O-phospho-L-threonyl-[protein] + H2O = L-threonyl-[protein] + phosphate</text>
        <dbReference type="Rhea" id="RHEA:47004"/>
        <dbReference type="Rhea" id="RHEA-COMP:11060"/>
        <dbReference type="Rhea" id="RHEA-COMP:11605"/>
        <dbReference type="ChEBI" id="CHEBI:15377"/>
        <dbReference type="ChEBI" id="CHEBI:30013"/>
        <dbReference type="ChEBI" id="CHEBI:43474"/>
        <dbReference type="ChEBI" id="CHEBI:61977"/>
        <dbReference type="EC" id="3.1.3.16"/>
    </reaction>
</comment>
<evidence type="ECO:0000256" key="6">
    <source>
        <dbReference type="ARBA" id="ARBA00022833"/>
    </source>
</evidence>
<dbReference type="Gene3D" id="1.25.40.820">
    <property type="match status" value="1"/>
</dbReference>
<dbReference type="EMBL" id="JAPFFI010000020">
    <property type="protein sequence ID" value="KAJ6340670.1"/>
    <property type="molecule type" value="Genomic_DNA"/>
</dbReference>
<reference evidence="15" key="1">
    <citation type="submission" date="2022-10" db="EMBL/GenBank/DDBJ databases">
        <authorList>
            <person name="Hyden B.L."/>
            <person name="Feng K."/>
            <person name="Yates T."/>
            <person name="Jawdy S."/>
            <person name="Smart L.B."/>
            <person name="Muchero W."/>
        </authorList>
    </citation>
    <scope>NUCLEOTIDE SEQUENCE</scope>
    <source>
        <tissue evidence="15">Shoot tip</tissue>
    </source>
</reference>
<evidence type="ECO:0000256" key="2">
    <source>
        <dbReference type="ARBA" id="ARBA00005676"/>
    </source>
</evidence>
<dbReference type="PANTHER" id="PTHR14732:SF0">
    <property type="entry name" value="RNA POLYMERASE II SUBUNIT B1 CTD PHOSPHATASE RPAP2-RELATED"/>
    <property type="match status" value="1"/>
</dbReference>
<dbReference type="InterPro" id="IPR007308">
    <property type="entry name" value="Rtr1/RPAP2_dom"/>
</dbReference>
<evidence type="ECO:0000259" key="14">
    <source>
        <dbReference type="PROSITE" id="PS51479"/>
    </source>
</evidence>
<feature type="compositionally biased region" description="Basic and acidic residues" evidence="13">
    <location>
        <begin position="337"/>
        <end position="355"/>
    </location>
</feature>
<gene>
    <name evidence="15" type="ORF">OIU77_008432</name>
</gene>
<comment type="subcellular location">
    <subcellularLocation>
        <location evidence="1 12">Nucleus</location>
    </subcellularLocation>
</comment>
<comment type="catalytic activity">
    <reaction evidence="9 12">
        <text>O-phospho-L-seryl-[protein] + H2O = L-seryl-[protein] + phosphate</text>
        <dbReference type="Rhea" id="RHEA:20629"/>
        <dbReference type="Rhea" id="RHEA-COMP:9863"/>
        <dbReference type="Rhea" id="RHEA-COMP:11604"/>
        <dbReference type="ChEBI" id="CHEBI:15377"/>
        <dbReference type="ChEBI" id="CHEBI:29999"/>
        <dbReference type="ChEBI" id="CHEBI:43474"/>
        <dbReference type="ChEBI" id="CHEBI:83421"/>
        <dbReference type="EC" id="3.1.3.16"/>
    </reaction>
</comment>
<evidence type="ECO:0000256" key="13">
    <source>
        <dbReference type="SAM" id="MobiDB-lite"/>
    </source>
</evidence>
<feature type="region of interest" description="Disordered" evidence="13">
    <location>
        <begin position="321"/>
        <end position="355"/>
    </location>
</feature>
<proteinExistence type="inferred from homology"/>
<dbReference type="InterPro" id="IPR038534">
    <property type="entry name" value="Rtr1/RPAP2_sf"/>
</dbReference>
<comment type="similarity">
    <text evidence="2 11 12">Belongs to the RPAP2 family.</text>
</comment>
<evidence type="ECO:0000256" key="3">
    <source>
        <dbReference type="ARBA" id="ARBA00022723"/>
    </source>
</evidence>
<dbReference type="EMBL" id="JAPFFI010000020">
    <property type="protein sequence ID" value="KAJ6340669.1"/>
    <property type="molecule type" value="Genomic_DNA"/>
</dbReference>
<dbReference type="EC" id="3.1.3.16" evidence="12"/>
<evidence type="ECO:0000313" key="15">
    <source>
        <dbReference type="EMBL" id="KAJ6340670.1"/>
    </source>
</evidence>
<feature type="region of interest" description="Disordered" evidence="13">
    <location>
        <begin position="229"/>
        <end position="282"/>
    </location>
</feature>
<name>A0ABQ9ALS0_9ROSI</name>
<keyword evidence="3 12" id="KW-0479">Metal-binding</keyword>
<evidence type="ECO:0000256" key="4">
    <source>
        <dbReference type="ARBA" id="ARBA00022771"/>
    </source>
</evidence>
<organism evidence="15 16">
    <name type="scientific">Salix suchowensis</name>
    <dbReference type="NCBI Taxonomy" id="1278906"/>
    <lineage>
        <taxon>Eukaryota</taxon>
        <taxon>Viridiplantae</taxon>
        <taxon>Streptophyta</taxon>
        <taxon>Embryophyta</taxon>
        <taxon>Tracheophyta</taxon>
        <taxon>Spermatophyta</taxon>
        <taxon>Magnoliopsida</taxon>
        <taxon>eudicotyledons</taxon>
        <taxon>Gunneridae</taxon>
        <taxon>Pentapetalae</taxon>
        <taxon>rosids</taxon>
        <taxon>fabids</taxon>
        <taxon>Malpighiales</taxon>
        <taxon>Salicaceae</taxon>
        <taxon>Saliceae</taxon>
        <taxon>Salix</taxon>
    </lineage>
</organism>
<keyword evidence="16" id="KW-1185">Reference proteome</keyword>
<dbReference type="PANTHER" id="PTHR14732">
    <property type="entry name" value="RNA POLYMERASE II SUBUNIT B1 CTD PHOSPHATASE RPAP2-RELATED"/>
    <property type="match status" value="1"/>
</dbReference>
<feature type="domain" description="RTR1-type" evidence="14">
    <location>
        <begin position="32"/>
        <end position="117"/>
    </location>
</feature>
<evidence type="ECO:0000256" key="8">
    <source>
        <dbReference type="ARBA" id="ARBA00023242"/>
    </source>
</evidence>